<dbReference type="EMBL" id="MZXV01000017">
    <property type="protein sequence ID" value="PZV38805.1"/>
    <property type="molecule type" value="Genomic_DNA"/>
</dbReference>
<evidence type="ECO:0000256" key="1">
    <source>
        <dbReference type="ARBA" id="ARBA00009437"/>
    </source>
</evidence>
<dbReference type="AlphaFoldDB" id="A0A2W7C6L0"/>
<keyword evidence="4" id="KW-0804">Transcription</keyword>
<protein>
    <submittedName>
        <fullName evidence="6">LysR family transcriptional regulator</fullName>
    </submittedName>
</protein>
<dbReference type="PANTHER" id="PTHR30126:SF91">
    <property type="entry name" value="LYSR FAMILY TRANSCRIPTIONAL REGULATOR"/>
    <property type="match status" value="1"/>
</dbReference>
<keyword evidence="7" id="KW-1185">Reference proteome</keyword>
<feature type="domain" description="HTH lysR-type" evidence="5">
    <location>
        <begin position="7"/>
        <end position="65"/>
    </location>
</feature>
<evidence type="ECO:0000256" key="4">
    <source>
        <dbReference type="ARBA" id="ARBA00023163"/>
    </source>
</evidence>
<evidence type="ECO:0000256" key="3">
    <source>
        <dbReference type="ARBA" id="ARBA00023125"/>
    </source>
</evidence>
<name>A0A2W7C6L0_9HYPH</name>
<dbReference type="OrthoDB" id="196624at2"/>
<dbReference type="SUPFAM" id="SSF53850">
    <property type="entry name" value="Periplasmic binding protein-like II"/>
    <property type="match status" value="1"/>
</dbReference>
<reference evidence="7" key="1">
    <citation type="submission" date="2017-03" db="EMBL/GenBank/DDBJ databases">
        <authorList>
            <person name="Safronova V.I."/>
            <person name="Sazanova A.L."/>
            <person name="Chirak E.R."/>
        </authorList>
    </citation>
    <scope>NUCLEOTIDE SEQUENCE [LARGE SCALE GENOMIC DNA]</scope>
    <source>
        <strain evidence="7">Ach-343</strain>
    </source>
</reference>
<keyword evidence="3" id="KW-0238">DNA-binding</keyword>
<evidence type="ECO:0000313" key="6">
    <source>
        <dbReference type="EMBL" id="PZV38805.1"/>
    </source>
</evidence>
<dbReference type="InterPro" id="IPR000847">
    <property type="entry name" value="LysR_HTH_N"/>
</dbReference>
<evidence type="ECO:0000256" key="2">
    <source>
        <dbReference type="ARBA" id="ARBA00023015"/>
    </source>
</evidence>
<accession>A0A2W7C6L0</accession>
<sequence>MSEGGVPSVDQLSVLLTVVDAGGFAAAARRLGRAPSAISYSISSLEAQLGVPVFDRTRPRKPVLTEAGQLLLAKATAVIGEVNNFKAAVIGLRHGLEPQLSIAIDVMLHTDRVADVLKAFAEEFPTVALRLYVEALGVIGELVAAGVAGLGICGTLHTNTYGMERIDLGGIDMIPVATPSHPLTRSGIKTPGDVRRHRQLILTVRSSYDEGGRFGVFGVNNWRLADLGAKHALLLAGLGWGNMPEPLVRSDIEEGRLVRLDIPEGGGFYPLQAIYKTATPPGPAGRWLLERFLQQHRTD</sequence>
<dbReference type="GO" id="GO:0003700">
    <property type="term" value="F:DNA-binding transcription factor activity"/>
    <property type="evidence" value="ECO:0007669"/>
    <property type="project" value="InterPro"/>
</dbReference>
<dbReference type="InterPro" id="IPR005119">
    <property type="entry name" value="LysR_subst-bd"/>
</dbReference>
<gene>
    <name evidence="6" type="ORF">B5V02_09120</name>
</gene>
<evidence type="ECO:0000259" key="5">
    <source>
        <dbReference type="PROSITE" id="PS50931"/>
    </source>
</evidence>
<dbReference type="InterPro" id="IPR036390">
    <property type="entry name" value="WH_DNA-bd_sf"/>
</dbReference>
<comment type="caution">
    <text evidence="6">The sequence shown here is derived from an EMBL/GenBank/DDBJ whole genome shotgun (WGS) entry which is preliminary data.</text>
</comment>
<dbReference type="InterPro" id="IPR036388">
    <property type="entry name" value="WH-like_DNA-bd_sf"/>
</dbReference>
<comment type="similarity">
    <text evidence="1">Belongs to the LysR transcriptional regulatory family.</text>
</comment>
<dbReference type="RefSeq" id="WP_111543921.1">
    <property type="nucleotide sequence ID" value="NZ_MZXV01000017.1"/>
</dbReference>
<evidence type="ECO:0000313" key="7">
    <source>
        <dbReference type="Proteomes" id="UP000248616"/>
    </source>
</evidence>
<dbReference type="PROSITE" id="PS50931">
    <property type="entry name" value="HTH_LYSR"/>
    <property type="match status" value="1"/>
</dbReference>
<proteinExistence type="inferred from homology"/>
<dbReference type="Pfam" id="PF00126">
    <property type="entry name" value="HTH_1"/>
    <property type="match status" value="1"/>
</dbReference>
<dbReference type="Proteomes" id="UP000248616">
    <property type="component" value="Unassembled WGS sequence"/>
</dbReference>
<dbReference type="GO" id="GO:0000976">
    <property type="term" value="F:transcription cis-regulatory region binding"/>
    <property type="evidence" value="ECO:0007669"/>
    <property type="project" value="TreeGrafter"/>
</dbReference>
<dbReference type="PANTHER" id="PTHR30126">
    <property type="entry name" value="HTH-TYPE TRANSCRIPTIONAL REGULATOR"/>
    <property type="match status" value="1"/>
</dbReference>
<organism evidence="6 7">
    <name type="scientific">Mesorhizobium kowhaii</name>
    <dbReference type="NCBI Taxonomy" id="1300272"/>
    <lineage>
        <taxon>Bacteria</taxon>
        <taxon>Pseudomonadati</taxon>
        <taxon>Pseudomonadota</taxon>
        <taxon>Alphaproteobacteria</taxon>
        <taxon>Hyphomicrobiales</taxon>
        <taxon>Phyllobacteriaceae</taxon>
        <taxon>Mesorhizobium</taxon>
    </lineage>
</organism>
<dbReference type="Pfam" id="PF03466">
    <property type="entry name" value="LysR_substrate"/>
    <property type="match status" value="1"/>
</dbReference>
<dbReference type="Gene3D" id="1.10.10.10">
    <property type="entry name" value="Winged helix-like DNA-binding domain superfamily/Winged helix DNA-binding domain"/>
    <property type="match status" value="1"/>
</dbReference>
<dbReference type="SUPFAM" id="SSF46785">
    <property type="entry name" value="Winged helix' DNA-binding domain"/>
    <property type="match status" value="1"/>
</dbReference>
<keyword evidence="2" id="KW-0805">Transcription regulation</keyword>
<dbReference type="Gene3D" id="3.40.190.290">
    <property type="match status" value="1"/>
</dbReference>